<evidence type="ECO:0000256" key="1">
    <source>
        <dbReference type="SAM" id="MobiDB-lite"/>
    </source>
</evidence>
<feature type="region of interest" description="Disordered" evidence="1">
    <location>
        <begin position="1"/>
        <end position="102"/>
    </location>
</feature>
<feature type="compositionally biased region" description="Acidic residues" evidence="1">
    <location>
        <begin position="24"/>
        <end position="40"/>
    </location>
</feature>
<dbReference type="Proteomes" id="UP000030746">
    <property type="component" value="Unassembled WGS sequence"/>
</dbReference>
<gene>
    <name evidence="2" type="ORF">LOTGIDRAFT_161015</name>
</gene>
<evidence type="ECO:0000313" key="3">
    <source>
        <dbReference type="Proteomes" id="UP000030746"/>
    </source>
</evidence>
<protein>
    <submittedName>
        <fullName evidence="2">Uncharacterized protein</fullName>
    </submittedName>
</protein>
<accession>V4AMB8</accession>
<reference evidence="2 3" key="1">
    <citation type="journal article" date="2013" name="Nature">
        <title>Insights into bilaterian evolution from three spiralian genomes.</title>
        <authorList>
            <person name="Simakov O."/>
            <person name="Marletaz F."/>
            <person name="Cho S.J."/>
            <person name="Edsinger-Gonzales E."/>
            <person name="Havlak P."/>
            <person name="Hellsten U."/>
            <person name="Kuo D.H."/>
            <person name="Larsson T."/>
            <person name="Lv J."/>
            <person name="Arendt D."/>
            <person name="Savage R."/>
            <person name="Osoegawa K."/>
            <person name="de Jong P."/>
            <person name="Grimwood J."/>
            <person name="Chapman J.A."/>
            <person name="Shapiro H."/>
            <person name="Aerts A."/>
            <person name="Otillar R.P."/>
            <person name="Terry A.Y."/>
            <person name="Boore J.L."/>
            <person name="Grigoriev I.V."/>
            <person name="Lindberg D.R."/>
            <person name="Seaver E.C."/>
            <person name="Weisblat D.A."/>
            <person name="Putnam N.H."/>
            <person name="Rokhsar D.S."/>
        </authorList>
    </citation>
    <scope>NUCLEOTIDE SEQUENCE [LARGE SCALE GENOMIC DNA]</scope>
</reference>
<dbReference type="GeneID" id="20238580"/>
<dbReference type="AlphaFoldDB" id="V4AMB8"/>
<dbReference type="CTD" id="20238580"/>
<keyword evidence="3" id="KW-1185">Reference proteome</keyword>
<evidence type="ECO:0000313" key="2">
    <source>
        <dbReference type="EMBL" id="ESO94766.1"/>
    </source>
</evidence>
<dbReference type="HOGENOM" id="CLU_1715324_0_0_1"/>
<name>V4AMB8_LOTGI</name>
<dbReference type="EMBL" id="KB201750">
    <property type="protein sequence ID" value="ESO94766.1"/>
    <property type="molecule type" value="Genomic_DNA"/>
</dbReference>
<feature type="compositionally biased region" description="Basic residues" evidence="1">
    <location>
        <begin position="75"/>
        <end position="84"/>
    </location>
</feature>
<dbReference type="KEGG" id="lgi:LOTGIDRAFT_161015"/>
<sequence length="153" mass="16335">MAASNVFSAEQIADIIMEQRSTDESAEESSDTTAIEDELSDSNFGNPMVSSDSNSSSDGEMKTTPCAPTRDRARVRGGVKRGRGQHSITPTHGGVRTKGAKRVASRGRGALAGGDPRPLLEALANGGFDADIESNDIDHVLEQEGESQQPWWF</sequence>
<dbReference type="RefSeq" id="XP_009054507.1">
    <property type="nucleotide sequence ID" value="XM_009056259.1"/>
</dbReference>
<organism evidence="2 3">
    <name type="scientific">Lottia gigantea</name>
    <name type="common">Giant owl limpet</name>
    <dbReference type="NCBI Taxonomy" id="225164"/>
    <lineage>
        <taxon>Eukaryota</taxon>
        <taxon>Metazoa</taxon>
        <taxon>Spiralia</taxon>
        <taxon>Lophotrochozoa</taxon>
        <taxon>Mollusca</taxon>
        <taxon>Gastropoda</taxon>
        <taxon>Patellogastropoda</taxon>
        <taxon>Lottioidea</taxon>
        <taxon>Lottiidae</taxon>
        <taxon>Lottia</taxon>
    </lineage>
</organism>
<proteinExistence type="predicted"/>